<comment type="caution">
    <text evidence="2">The sequence shown here is derived from an EMBL/GenBank/DDBJ whole genome shotgun (WGS) entry which is preliminary data.</text>
</comment>
<dbReference type="Proteomes" id="UP001383192">
    <property type="component" value="Unassembled WGS sequence"/>
</dbReference>
<dbReference type="InterPro" id="IPR001810">
    <property type="entry name" value="F-box_dom"/>
</dbReference>
<dbReference type="PROSITE" id="PS50181">
    <property type="entry name" value="FBOX"/>
    <property type="match status" value="1"/>
</dbReference>
<evidence type="ECO:0000313" key="2">
    <source>
        <dbReference type="EMBL" id="KAK7044101.1"/>
    </source>
</evidence>
<dbReference type="EMBL" id="JAYKXP010000026">
    <property type="protein sequence ID" value="KAK7044101.1"/>
    <property type="molecule type" value="Genomic_DNA"/>
</dbReference>
<name>A0AAW0CXN5_9AGAR</name>
<keyword evidence="3" id="KW-1185">Reference proteome</keyword>
<accession>A0AAW0CXN5</accession>
<dbReference type="SUPFAM" id="SSF52047">
    <property type="entry name" value="RNI-like"/>
    <property type="match status" value="1"/>
</dbReference>
<sequence length="515" mass="59075">MPPSLKHSFHDYEGKVPVQQGTKKIPSSTLPSSSITIPDDIILEIAKLLSARDLLQLSLQSKHVFLLLQSSLYSYVRVDHADACRTTLKTFRKRPDLTEWIKVLDLSLIQRSGWATYMEKSIDENWAAQAIEDMASEGSLPLLRSFKWRGLESPNDTLWLALRLGCPQLRIVGTTVGKRTHIINPDSNLFDFRGLKGFHLSTLVLERWEAFRKHDSFPQRLWDMLLVHSPDLEELTLDATVMTEDVWLMNRVLEGRWPKLRRISIGNMFKVQELGDPRCGVLFNSFLNAHPTLEEFDSYGTIIYNREDMITVLSLPRIHRFRGKLQQLKAADACVSTVRELELTDWFSPAANLHDILKHLPQVISLSICLNFLDKQGSQQSFFDRLFKNCTSELRNLEISSTSTLNIRELFDAMLQAPNLRLSAFSITHVQGMRISDTDVKSAILLAKRMRHLQEFVIRDVSSWNHYDQLNSVYSTGMLRRFIVQSNECLQLQESGIGRLGQKYTKSMMYSLSSG</sequence>
<dbReference type="InterPro" id="IPR032675">
    <property type="entry name" value="LRR_dom_sf"/>
</dbReference>
<reference evidence="2 3" key="1">
    <citation type="submission" date="2024-01" db="EMBL/GenBank/DDBJ databases">
        <title>A draft genome for a cacao thread blight-causing isolate of Paramarasmius palmivorus.</title>
        <authorList>
            <person name="Baruah I.K."/>
            <person name="Bukari Y."/>
            <person name="Amoako-Attah I."/>
            <person name="Meinhardt L.W."/>
            <person name="Bailey B.A."/>
            <person name="Cohen S.P."/>
        </authorList>
    </citation>
    <scope>NUCLEOTIDE SEQUENCE [LARGE SCALE GENOMIC DNA]</scope>
    <source>
        <strain evidence="2 3">GH-12</strain>
    </source>
</reference>
<organism evidence="2 3">
    <name type="scientific">Paramarasmius palmivorus</name>
    <dbReference type="NCBI Taxonomy" id="297713"/>
    <lineage>
        <taxon>Eukaryota</taxon>
        <taxon>Fungi</taxon>
        <taxon>Dikarya</taxon>
        <taxon>Basidiomycota</taxon>
        <taxon>Agaricomycotina</taxon>
        <taxon>Agaricomycetes</taxon>
        <taxon>Agaricomycetidae</taxon>
        <taxon>Agaricales</taxon>
        <taxon>Marasmiineae</taxon>
        <taxon>Marasmiaceae</taxon>
        <taxon>Paramarasmius</taxon>
    </lineage>
</organism>
<protein>
    <recommendedName>
        <fullName evidence="1">F-box domain-containing protein</fullName>
    </recommendedName>
</protein>
<gene>
    <name evidence="2" type="ORF">VNI00_007817</name>
</gene>
<dbReference type="AlphaFoldDB" id="A0AAW0CXN5"/>
<evidence type="ECO:0000313" key="3">
    <source>
        <dbReference type="Proteomes" id="UP001383192"/>
    </source>
</evidence>
<proteinExistence type="predicted"/>
<feature type="domain" description="F-box" evidence="1">
    <location>
        <begin position="31"/>
        <end position="78"/>
    </location>
</feature>
<evidence type="ECO:0000259" key="1">
    <source>
        <dbReference type="PROSITE" id="PS50181"/>
    </source>
</evidence>
<dbReference type="Gene3D" id="3.80.10.10">
    <property type="entry name" value="Ribonuclease Inhibitor"/>
    <property type="match status" value="1"/>
</dbReference>